<protein>
    <submittedName>
        <fullName evidence="2">Uncharacterized protein</fullName>
    </submittedName>
</protein>
<dbReference type="Proteomes" id="UP000534286">
    <property type="component" value="Unassembled WGS sequence"/>
</dbReference>
<sequence length="29" mass="2729">MKVSPPSTGGPQPGSPCRGSAGAFAVSTP</sequence>
<reference evidence="2 3" key="1">
    <citation type="submission" date="2020-08" db="EMBL/GenBank/DDBJ databases">
        <title>Sequencing the genomes of 1000 actinobacteria strains.</title>
        <authorList>
            <person name="Klenk H.-P."/>
        </authorList>
    </citation>
    <scope>NUCLEOTIDE SEQUENCE [LARGE SCALE GENOMIC DNA]</scope>
    <source>
        <strain evidence="2 3">DSM 43023</strain>
    </source>
</reference>
<comment type="caution">
    <text evidence="2">The sequence shown here is derived from an EMBL/GenBank/DDBJ whole genome shotgun (WGS) entry which is preliminary data.</text>
</comment>
<feature type="region of interest" description="Disordered" evidence="1">
    <location>
        <begin position="1"/>
        <end position="29"/>
    </location>
</feature>
<evidence type="ECO:0000313" key="3">
    <source>
        <dbReference type="Proteomes" id="UP000534286"/>
    </source>
</evidence>
<name>A0A7W7RSK0_9ACTN</name>
<gene>
    <name evidence="2" type="ORF">FHR32_001734</name>
</gene>
<organism evidence="2 3">
    <name type="scientific">Streptosporangium album</name>
    <dbReference type="NCBI Taxonomy" id="47479"/>
    <lineage>
        <taxon>Bacteria</taxon>
        <taxon>Bacillati</taxon>
        <taxon>Actinomycetota</taxon>
        <taxon>Actinomycetes</taxon>
        <taxon>Streptosporangiales</taxon>
        <taxon>Streptosporangiaceae</taxon>
        <taxon>Streptosporangium</taxon>
    </lineage>
</organism>
<evidence type="ECO:0000256" key="1">
    <source>
        <dbReference type="SAM" id="MobiDB-lite"/>
    </source>
</evidence>
<dbReference type="AlphaFoldDB" id="A0A7W7RSK0"/>
<accession>A0A7W7RSK0</accession>
<proteinExistence type="predicted"/>
<keyword evidence="3" id="KW-1185">Reference proteome</keyword>
<feature type="compositionally biased region" description="Low complexity" evidence="1">
    <location>
        <begin position="1"/>
        <end position="10"/>
    </location>
</feature>
<dbReference type="EMBL" id="JACHJU010000001">
    <property type="protein sequence ID" value="MBB4937429.1"/>
    <property type="molecule type" value="Genomic_DNA"/>
</dbReference>
<evidence type="ECO:0000313" key="2">
    <source>
        <dbReference type="EMBL" id="MBB4937429.1"/>
    </source>
</evidence>